<protein>
    <submittedName>
        <fullName evidence="2">Uncharacterized protein</fullName>
    </submittedName>
</protein>
<keyword evidence="1" id="KW-1133">Transmembrane helix</keyword>
<organism evidence="2 3">
    <name type="scientific">Tuber magnatum</name>
    <name type="common">white Piedmont truffle</name>
    <dbReference type="NCBI Taxonomy" id="42249"/>
    <lineage>
        <taxon>Eukaryota</taxon>
        <taxon>Fungi</taxon>
        <taxon>Dikarya</taxon>
        <taxon>Ascomycota</taxon>
        <taxon>Pezizomycotina</taxon>
        <taxon>Pezizomycetes</taxon>
        <taxon>Pezizales</taxon>
        <taxon>Tuberaceae</taxon>
        <taxon>Tuber</taxon>
    </lineage>
</organism>
<dbReference type="Proteomes" id="UP000246991">
    <property type="component" value="Unassembled WGS sequence"/>
</dbReference>
<dbReference type="AlphaFoldDB" id="A0A317SY34"/>
<comment type="caution">
    <text evidence="2">The sequence shown here is derived from an EMBL/GenBank/DDBJ whole genome shotgun (WGS) entry which is preliminary data.</text>
</comment>
<evidence type="ECO:0000313" key="3">
    <source>
        <dbReference type="Proteomes" id="UP000246991"/>
    </source>
</evidence>
<gene>
    <name evidence="2" type="ORF">C7212DRAFT_304458</name>
</gene>
<keyword evidence="1" id="KW-0812">Transmembrane</keyword>
<dbReference type="EMBL" id="PYWC01000009">
    <property type="protein sequence ID" value="PWW79358.1"/>
    <property type="molecule type" value="Genomic_DNA"/>
</dbReference>
<sequence>MGAIARWRIVGGLNLPICSGTVLYSAALMGWYNTLQSNGSPYKLVYPTREFENISCQDGRVHRIDI</sequence>
<keyword evidence="1" id="KW-0472">Membrane</keyword>
<evidence type="ECO:0000313" key="2">
    <source>
        <dbReference type="EMBL" id="PWW79358.1"/>
    </source>
</evidence>
<name>A0A317SY34_9PEZI</name>
<feature type="transmembrane region" description="Helical" evidence="1">
    <location>
        <begin position="12"/>
        <end position="32"/>
    </location>
</feature>
<keyword evidence="3" id="KW-1185">Reference proteome</keyword>
<proteinExistence type="predicted"/>
<reference evidence="2 3" key="1">
    <citation type="submission" date="2018-03" db="EMBL/GenBank/DDBJ databases">
        <title>Genomes of Pezizomycetes fungi and the evolution of truffles.</title>
        <authorList>
            <person name="Murat C."/>
            <person name="Payen T."/>
            <person name="Noel B."/>
            <person name="Kuo A."/>
            <person name="Martin F.M."/>
        </authorList>
    </citation>
    <scope>NUCLEOTIDE SEQUENCE [LARGE SCALE GENOMIC DNA]</scope>
    <source>
        <strain evidence="2">091103-1</strain>
    </source>
</reference>
<accession>A0A317SY34</accession>
<evidence type="ECO:0000256" key="1">
    <source>
        <dbReference type="SAM" id="Phobius"/>
    </source>
</evidence>